<dbReference type="Proteomes" id="UP001055108">
    <property type="component" value="Unassembled WGS sequence"/>
</dbReference>
<evidence type="ECO:0000313" key="1">
    <source>
        <dbReference type="EMBL" id="GJD79420.1"/>
    </source>
</evidence>
<name>A0AA37HPL0_9HYPH</name>
<protein>
    <submittedName>
        <fullName evidence="1">Uncharacterized protein</fullName>
    </submittedName>
</protein>
<reference evidence="1" key="1">
    <citation type="journal article" date="2016" name="Front. Microbiol.">
        <title>Genome Sequence of the Piezophilic, Mesophilic Sulfate-Reducing Bacterium Desulfovibrio indicus J2T.</title>
        <authorList>
            <person name="Cao J."/>
            <person name="Maignien L."/>
            <person name="Shao Z."/>
            <person name="Alain K."/>
            <person name="Jebbar M."/>
        </authorList>
    </citation>
    <scope>NUCLEOTIDE SEQUENCE</scope>
    <source>
        <strain evidence="1">NBRC 103626</strain>
    </source>
</reference>
<evidence type="ECO:0000313" key="2">
    <source>
        <dbReference type="Proteomes" id="UP001055108"/>
    </source>
</evidence>
<dbReference type="AlphaFoldDB" id="A0AA37HPL0"/>
<dbReference type="EMBL" id="BPQM01000062">
    <property type="protein sequence ID" value="GJD79420.1"/>
    <property type="molecule type" value="Genomic_DNA"/>
</dbReference>
<accession>A0AA37HPL0</accession>
<gene>
    <name evidence="1" type="ORF">NBEOAGPD_2646</name>
</gene>
<proteinExistence type="predicted"/>
<sequence>MTRPVPSDGRWARTRLPALAWLMLLLGLVLATYPAWRLLLIQPELPLDGLLRLRC</sequence>
<organism evidence="1 2">
    <name type="scientific">Methylobacterium gregans</name>
    <dbReference type="NCBI Taxonomy" id="374424"/>
    <lineage>
        <taxon>Bacteria</taxon>
        <taxon>Pseudomonadati</taxon>
        <taxon>Pseudomonadota</taxon>
        <taxon>Alphaproteobacteria</taxon>
        <taxon>Hyphomicrobiales</taxon>
        <taxon>Methylobacteriaceae</taxon>
        <taxon>Methylobacterium</taxon>
    </lineage>
</organism>
<reference evidence="1" key="2">
    <citation type="submission" date="2021-08" db="EMBL/GenBank/DDBJ databases">
        <authorList>
            <person name="Tani A."/>
            <person name="Ola A."/>
            <person name="Ogura Y."/>
            <person name="Katsura K."/>
            <person name="Hayashi T."/>
        </authorList>
    </citation>
    <scope>NUCLEOTIDE SEQUENCE</scope>
    <source>
        <strain evidence="1">NBRC 103626</strain>
    </source>
</reference>
<keyword evidence="2" id="KW-1185">Reference proteome</keyword>
<comment type="caution">
    <text evidence="1">The sequence shown here is derived from an EMBL/GenBank/DDBJ whole genome shotgun (WGS) entry which is preliminary data.</text>
</comment>